<feature type="region of interest" description="Disordered" evidence="1">
    <location>
        <begin position="42"/>
        <end position="63"/>
    </location>
</feature>
<feature type="compositionally biased region" description="Polar residues" evidence="1">
    <location>
        <begin position="46"/>
        <end position="56"/>
    </location>
</feature>
<keyword evidence="4" id="KW-1185">Reference proteome</keyword>
<evidence type="ECO:0000313" key="3">
    <source>
        <dbReference type="EMBL" id="AXY25485.1"/>
    </source>
</evidence>
<proteinExistence type="predicted"/>
<dbReference type="AlphaFoldDB" id="A0A347WK78"/>
<dbReference type="Pfam" id="PF09557">
    <property type="entry name" value="DUF2382"/>
    <property type="match status" value="1"/>
</dbReference>
<evidence type="ECO:0000313" key="4">
    <source>
        <dbReference type="Proteomes" id="UP000263232"/>
    </source>
</evidence>
<dbReference type="EMBL" id="CP023434">
    <property type="protein sequence ID" value="AXY25485.1"/>
    <property type="molecule type" value="Genomic_DNA"/>
</dbReference>
<dbReference type="RefSeq" id="WP_118990396.1">
    <property type="nucleotide sequence ID" value="NZ_CP023434.1"/>
</dbReference>
<gene>
    <name evidence="3" type="ORF">CL176_05440</name>
</gene>
<dbReference type="Proteomes" id="UP000263232">
    <property type="component" value="Chromosome"/>
</dbReference>
<feature type="domain" description="DUF2382" evidence="2">
    <location>
        <begin position="16"/>
        <end position="63"/>
    </location>
</feature>
<protein>
    <recommendedName>
        <fullName evidence="2">DUF2382 domain-containing protein</fullName>
    </recommendedName>
</protein>
<reference evidence="3 4" key="1">
    <citation type="submission" date="2017-09" db="EMBL/GenBank/DDBJ databases">
        <title>Complete genome sequence of Oxytococcus suis strain ZY16052.</title>
        <authorList>
            <person name="Li F."/>
        </authorList>
    </citation>
    <scope>NUCLEOTIDE SEQUENCE [LARGE SCALE GENOMIC DNA]</scope>
    <source>
        <strain evidence="3 4">ZY16052</strain>
    </source>
</reference>
<evidence type="ECO:0000256" key="1">
    <source>
        <dbReference type="SAM" id="MobiDB-lite"/>
    </source>
</evidence>
<name>A0A347WK78_9LACT</name>
<accession>A0A347WK78</accession>
<organism evidence="3 4">
    <name type="scientific">Suicoccus acidiformans</name>
    <dbReference type="NCBI Taxonomy" id="2036206"/>
    <lineage>
        <taxon>Bacteria</taxon>
        <taxon>Bacillati</taxon>
        <taxon>Bacillota</taxon>
        <taxon>Bacilli</taxon>
        <taxon>Lactobacillales</taxon>
        <taxon>Aerococcaceae</taxon>
        <taxon>Suicoccus</taxon>
    </lineage>
</organism>
<sequence length="63" mass="7199">MLSRVVQNYGSIIENAFVEEKIVVPLSEDEIVVDRQVEVTDEVEISKSTETSTQSVEKTERRE</sequence>
<dbReference type="KEGG" id="abae:CL176_05440"/>
<evidence type="ECO:0000259" key="2">
    <source>
        <dbReference type="Pfam" id="PF09557"/>
    </source>
</evidence>
<dbReference type="InterPro" id="IPR019060">
    <property type="entry name" value="DUF2382"/>
</dbReference>